<gene>
    <name evidence="2" type="ORF">C8035_v006974</name>
</gene>
<name>A0A4R8QNR3_9PEZI</name>
<sequence length="165" mass="18099">MQFSSLVKASLLALAAAQNVSYSPLSLGYFSYPHGNAFIAWSPFVPTKTSDIQEICDTAGAIKGTATWTAVRFYNTYAVDPICRKPFNYTSDETGERFYNVELACVDDDIEWTRRPEVTAVVEVATNKTIQTCVPVVFPEGELTYSGCSPFSAQGVSYNFACNPV</sequence>
<dbReference type="Proteomes" id="UP000295083">
    <property type="component" value="Unassembled WGS sequence"/>
</dbReference>
<proteinExistence type="predicted"/>
<protein>
    <submittedName>
        <fullName evidence="2">Uncharacterized protein</fullName>
    </submittedName>
</protein>
<evidence type="ECO:0000256" key="1">
    <source>
        <dbReference type="SAM" id="SignalP"/>
    </source>
</evidence>
<evidence type="ECO:0000313" key="3">
    <source>
        <dbReference type="Proteomes" id="UP000295083"/>
    </source>
</evidence>
<dbReference type="EMBL" id="QAPG01000024">
    <property type="protein sequence ID" value="TDZ37315.1"/>
    <property type="molecule type" value="Genomic_DNA"/>
</dbReference>
<keyword evidence="3" id="KW-1185">Reference proteome</keyword>
<reference evidence="2 3" key="1">
    <citation type="submission" date="2018-11" db="EMBL/GenBank/DDBJ databases">
        <title>Genome sequence and assembly of Colletotrichum spinosum.</title>
        <authorList>
            <person name="Gan P."/>
            <person name="Shirasu K."/>
        </authorList>
    </citation>
    <scope>NUCLEOTIDE SEQUENCE [LARGE SCALE GENOMIC DNA]</scope>
    <source>
        <strain evidence="2 3">CBS 515.97</strain>
    </source>
</reference>
<dbReference type="AlphaFoldDB" id="A0A4R8QNR3"/>
<feature type="chain" id="PRO_5020421284" evidence="1">
    <location>
        <begin position="18"/>
        <end position="165"/>
    </location>
</feature>
<accession>A0A4R8QNR3</accession>
<evidence type="ECO:0000313" key="2">
    <source>
        <dbReference type="EMBL" id="TDZ37315.1"/>
    </source>
</evidence>
<feature type="signal peptide" evidence="1">
    <location>
        <begin position="1"/>
        <end position="17"/>
    </location>
</feature>
<keyword evidence="1" id="KW-0732">Signal</keyword>
<comment type="caution">
    <text evidence="2">The sequence shown here is derived from an EMBL/GenBank/DDBJ whole genome shotgun (WGS) entry which is preliminary data.</text>
</comment>
<organism evidence="2 3">
    <name type="scientific">Colletotrichum spinosum</name>
    <dbReference type="NCBI Taxonomy" id="1347390"/>
    <lineage>
        <taxon>Eukaryota</taxon>
        <taxon>Fungi</taxon>
        <taxon>Dikarya</taxon>
        <taxon>Ascomycota</taxon>
        <taxon>Pezizomycotina</taxon>
        <taxon>Sordariomycetes</taxon>
        <taxon>Hypocreomycetidae</taxon>
        <taxon>Glomerellales</taxon>
        <taxon>Glomerellaceae</taxon>
        <taxon>Colletotrichum</taxon>
        <taxon>Colletotrichum orbiculare species complex</taxon>
    </lineage>
</organism>